<name>A0ABY3VJU1_9MYCO</name>
<evidence type="ECO:0000259" key="2">
    <source>
        <dbReference type="PROSITE" id="PS51201"/>
    </source>
</evidence>
<dbReference type="PANTHER" id="PTHR43833">
    <property type="entry name" value="POTASSIUM CHANNEL PROTEIN 2-RELATED-RELATED"/>
    <property type="match status" value="1"/>
</dbReference>
<feature type="domain" description="RCK N-terminal" evidence="2">
    <location>
        <begin position="122"/>
        <end position="248"/>
    </location>
</feature>
<dbReference type="SUPFAM" id="SSF51735">
    <property type="entry name" value="NAD(P)-binding Rossmann-fold domains"/>
    <property type="match status" value="1"/>
</dbReference>
<dbReference type="InterPro" id="IPR003148">
    <property type="entry name" value="RCK_N"/>
</dbReference>
<proteinExistence type="predicted"/>
<dbReference type="Pfam" id="PF02254">
    <property type="entry name" value="TrkA_N"/>
    <property type="match status" value="1"/>
</dbReference>
<sequence>MIARGRSAQAPSPRRRLLPPPLTDPRWYWLIGPAGVVAFLLGFWGYLSYEPEKDVHHSFSDAVYGSFKLFFLHAAPQPESHVGIVLDTARYLAPIVAGWAGIIALFGLLRHRWQQMLVPLRRDHVVVCGLGYVGFEFVRQLTDARRRVIVVEADANNPRIEACREMGVPVIVGDAQLESTLESAAAKRAERLLAVTPDSVVNTEIVNRATHLARGRQRLQCLARVANPSLCISLRIEESNRGADQTALDFFSTDELGARLLLDRYPFDAVRQPHIAVAHLDSLGCELVLQAARIWNDRRTDSWAPLRVTVIDDEADKRLAALQDEHPALEQICTFFACSPSVRGLTRLTEGGAAITYAYVTAQHDEQAVETALKLRHALDRAVPVVTALWRAYGVADLLENLTSQRGANLAVVRMLQETCTVELVEGGSFEAIAHEIHRRYRLMQPDGGRDVPEWSDLDEALKKSNRAQARHIGVKLRSIGCEIAPLRDWQARDFTFTAAELEKLSIMEHDRWAQEKMDAGVKTDPHFVPWHELPKEIAEWDTNFVRAIPAMLAAVGLQIVDVNESAPRYPVVAAADIAASN</sequence>
<keyword evidence="1" id="KW-0472">Membrane</keyword>
<keyword evidence="4" id="KW-1185">Reference proteome</keyword>
<dbReference type="PROSITE" id="PS51201">
    <property type="entry name" value="RCK_N"/>
    <property type="match status" value="1"/>
</dbReference>
<dbReference type="PANTHER" id="PTHR43833:SF11">
    <property type="entry name" value="VOLTAGE-GATED POTASSIUM CHANNEL KCH"/>
    <property type="match status" value="1"/>
</dbReference>
<dbReference type="Gene3D" id="6.20.350.10">
    <property type="match status" value="1"/>
</dbReference>
<evidence type="ECO:0000313" key="4">
    <source>
        <dbReference type="Proteomes" id="UP001055336"/>
    </source>
</evidence>
<evidence type="ECO:0000256" key="1">
    <source>
        <dbReference type="SAM" id="Phobius"/>
    </source>
</evidence>
<accession>A0ABY3VJU1</accession>
<feature type="transmembrane region" description="Helical" evidence="1">
    <location>
        <begin position="27"/>
        <end position="47"/>
    </location>
</feature>
<keyword evidence="1" id="KW-1133">Transmembrane helix</keyword>
<reference evidence="3" key="1">
    <citation type="submission" date="2022-08" db="EMBL/GenBank/DDBJ databases">
        <title>Whole genome sequencing of non-tuberculosis mycobacteria type-strains.</title>
        <authorList>
            <person name="Igarashi Y."/>
            <person name="Osugi A."/>
            <person name="Mitarai S."/>
        </authorList>
    </citation>
    <scope>NUCLEOTIDE SEQUENCE</scope>
    <source>
        <strain evidence="3">DSM 45127</strain>
    </source>
</reference>
<keyword evidence="1" id="KW-0812">Transmembrane</keyword>
<gene>
    <name evidence="3" type="ORF">MKK62_14440</name>
</gene>
<evidence type="ECO:0000313" key="3">
    <source>
        <dbReference type="EMBL" id="UMB67702.1"/>
    </source>
</evidence>
<protein>
    <submittedName>
        <fullName evidence="3">NAD-binding protein</fullName>
    </submittedName>
</protein>
<dbReference type="InterPro" id="IPR050721">
    <property type="entry name" value="Trk_Ktr_HKT_K-transport"/>
</dbReference>
<dbReference type="RefSeq" id="WP_240258163.1">
    <property type="nucleotide sequence ID" value="NZ_CP092488.2"/>
</dbReference>
<dbReference type="InterPro" id="IPR036291">
    <property type="entry name" value="NAD(P)-bd_dom_sf"/>
</dbReference>
<dbReference type="Gene3D" id="3.40.50.720">
    <property type="entry name" value="NAD(P)-binding Rossmann-like Domain"/>
    <property type="match status" value="1"/>
</dbReference>
<dbReference type="Proteomes" id="UP001055336">
    <property type="component" value="Chromosome"/>
</dbReference>
<dbReference type="EMBL" id="CP092488">
    <property type="protein sequence ID" value="UMB67702.1"/>
    <property type="molecule type" value="Genomic_DNA"/>
</dbReference>
<feature type="transmembrane region" description="Helical" evidence="1">
    <location>
        <begin position="88"/>
        <end position="109"/>
    </location>
</feature>
<organism evidence="3 4">
    <name type="scientific">Mycobacterium paraterrae</name>
    <dbReference type="NCBI Taxonomy" id="577492"/>
    <lineage>
        <taxon>Bacteria</taxon>
        <taxon>Bacillati</taxon>
        <taxon>Actinomycetota</taxon>
        <taxon>Actinomycetes</taxon>
        <taxon>Mycobacteriales</taxon>
        <taxon>Mycobacteriaceae</taxon>
        <taxon>Mycobacterium</taxon>
    </lineage>
</organism>